<sequence length="110" mass="12362">MGTSGYDDVYASYIDEPVVRDGTGGLRYYHHTQQYSVNALTDSSGAIKERYTHDAYGGLSIFDGSGTARTTTAEGNRYSYTGREWDEELGLYHFRVRMYDAMVGRSVFEA</sequence>
<dbReference type="EC" id="3.1.-.-" evidence="1"/>
<dbReference type="GO" id="GO:0016787">
    <property type="term" value="F:hydrolase activity"/>
    <property type="evidence" value="ECO:0007669"/>
    <property type="project" value="UniProtKB-KW"/>
</dbReference>
<dbReference type="Proteomes" id="UP000319004">
    <property type="component" value="Chromosome"/>
</dbReference>
<evidence type="ECO:0000313" key="1">
    <source>
        <dbReference type="EMBL" id="QDV47415.1"/>
    </source>
</evidence>
<dbReference type="Gene3D" id="2.180.10.10">
    <property type="entry name" value="RHS repeat-associated core"/>
    <property type="match status" value="1"/>
</dbReference>
<dbReference type="RefSeq" id="WP_145391526.1">
    <property type="nucleotide sequence ID" value="NZ_CP037423.1"/>
</dbReference>
<proteinExistence type="predicted"/>
<dbReference type="KEGG" id="snep:Enr13x_73240"/>
<protein>
    <submittedName>
        <fullName evidence="1">tRNA3(Ser)-specific nuclease WapA</fullName>
        <ecNumber evidence="1">3.1.-.-</ecNumber>
    </submittedName>
</protein>
<dbReference type="AlphaFoldDB" id="A0A518I2S9"/>
<keyword evidence="1" id="KW-0378">Hydrolase</keyword>
<gene>
    <name evidence="1" type="primary">wapA_20</name>
    <name evidence="1" type="ORF">Enr13x_73240</name>
</gene>
<dbReference type="EMBL" id="CP037423">
    <property type="protein sequence ID" value="QDV47415.1"/>
    <property type="molecule type" value="Genomic_DNA"/>
</dbReference>
<keyword evidence="2" id="KW-1185">Reference proteome</keyword>
<accession>A0A518I2S9</accession>
<dbReference type="OrthoDB" id="291501at2"/>
<name>A0A518I2S9_9BACT</name>
<evidence type="ECO:0000313" key="2">
    <source>
        <dbReference type="Proteomes" id="UP000319004"/>
    </source>
</evidence>
<reference evidence="1 2" key="1">
    <citation type="submission" date="2019-03" db="EMBL/GenBank/DDBJ databases">
        <title>Deep-cultivation of Planctomycetes and their phenomic and genomic characterization uncovers novel biology.</title>
        <authorList>
            <person name="Wiegand S."/>
            <person name="Jogler M."/>
            <person name="Boedeker C."/>
            <person name="Pinto D."/>
            <person name="Vollmers J."/>
            <person name="Rivas-Marin E."/>
            <person name="Kohn T."/>
            <person name="Peeters S.H."/>
            <person name="Heuer A."/>
            <person name="Rast P."/>
            <person name="Oberbeckmann S."/>
            <person name="Bunk B."/>
            <person name="Jeske O."/>
            <person name="Meyerdierks A."/>
            <person name="Storesund J.E."/>
            <person name="Kallscheuer N."/>
            <person name="Luecker S."/>
            <person name="Lage O.M."/>
            <person name="Pohl T."/>
            <person name="Merkel B.J."/>
            <person name="Hornburger P."/>
            <person name="Mueller R.-W."/>
            <person name="Bruemmer F."/>
            <person name="Labrenz M."/>
            <person name="Spormann A.M."/>
            <person name="Op den Camp H."/>
            <person name="Overmann J."/>
            <person name="Amann R."/>
            <person name="Jetten M.S.M."/>
            <person name="Mascher T."/>
            <person name="Medema M.H."/>
            <person name="Devos D.P."/>
            <person name="Kaster A.-K."/>
            <person name="Ovreas L."/>
            <person name="Rohde M."/>
            <person name="Galperin M.Y."/>
            <person name="Jogler C."/>
        </authorList>
    </citation>
    <scope>NUCLEOTIDE SEQUENCE [LARGE SCALE GENOMIC DNA]</scope>
    <source>
        <strain evidence="1 2">Enr13</strain>
    </source>
</reference>
<organism evidence="1 2">
    <name type="scientific">Stieleria neptunia</name>
    <dbReference type="NCBI Taxonomy" id="2527979"/>
    <lineage>
        <taxon>Bacteria</taxon>
        <taxon>Pseudomonadati</taxon>
        <taxon>Planctomycetota</taxon>
        <taxon>Planctomycetia</taxon>
        <taxon>Pirellulales</taxon>
        <taxon>Pirellulaceae</taxon>
        <taxon>Stieleria</taxon>
    </lineage>
</organism>